<evidence type="ECO:0000313" key="9">
    <source>
        <dbReference type="Proteomes" id="UP000481339"/>
    </source>
</evidence>
<dbReference type="OrthoDB" id="9814990at2"/>
<proteinExistence type="predicted"/>
<keyword evidence="5 7" id="KW-0472">Membrane</keyword>
<comment type="caution">
    <text evidence="8">The sequence shown here is derived from an EMBL/GenBank/DDBJ whole genome shotgun (WGS) entry which is preliminary data.</text>
</comment>
<dbReference type="GO" id="GO:0015171">
    <property type="term" value="F:amino acid transmembrane transporter activity"/>
    <property type="evidence" value="ECO:0007669"/>
    <property type="project" value="TreeGrafter"/>
</dbReference>
<protein>
    <recommendedName>
        <fullName evidence="10">LysE family translocator</fullName>
    </recommendedName>
</protein>
<feature type="transmembrane region" description="Helical" evidence="7">
    <location>
        <begin position="97"/>
        <end position="117"/>
    </location>
</feature>
<keyword evidence="4 7" id="KW-1133">Transmembrane helix</keyword>
<dbReference type="GO" id="GO:0005886">
    <property type="term" value="C:plasma membrane"/>
    <property type="evidence" value="ECO:0007669"/>
    <property type="project" value="UniProtKB-SubCell"/>
</dbReference>
<feature type="transmembrane region" description="Helical" evidence="7">
    <location>
        <begin position="233"/>
        <end position="255"/>
    </location>
</feature>
<evidence type="ECO:0000256" key="4">
    <source>
        <dbReference type="ARBA" id="ARBA00022989"/>
    </source>
</evidence>
<gene>
    <name evidence="8" type="ORF">F8O02_05065</name>
</gene>
<evidence type="ECO:0000313" key="8">
    <source>
        <dbReference type="EMBL" id="KAB1632379.1"/>
    </source>
</evidence>
<evidence type="ECO:0000256" key="3">
    <source>
        <dbReference type="ARBA" id="ARBA00022692"/>
    </source>
</evidence>
<evidence type="ECO:0000256" key="7">
    <source>
        <dbReference type="SAM" id="Phobius"/>
    </source>
</evidence>
<evidence type="ECO:0000256" key="6">
    <source>
        <dbReference type="SAM" id="MobiDB-lite"/>
    </source>
</evidence>
<evidence type="ECO:0000256" key="2">
    <source>
        <dbReference type="ARBA" id="ARBA00022475"/>
    </source>
</evidence>
<dbReference type="PANTHER" id="PTHR30086:SF20">
    <property type="entry name" value="ARGININE EXPORTER PROTEIN ARGO-RELATED"/>
    <property type="match status" value="1"/>
</dbReference>
<feature type="transmembrane region" description="Helical" evidence="7">
    <location>
        <begin position="275"/>
        <end position="297"/>
    </location>
</feature>
<keyword evidence="3 7" id="KW-0812">Transmembrane</keyword>
<keyword evidence="9" id="KW-1185">Reference proteome</keyword>
<reference evidence="8 9" key="1">
    <citation type="submission" date="2019-09" db="EMBL/GenBank/DDBJ databases">
        <title>Phylogeny of genus Pseudoclavibacter and closely related genus.</title>
        <authorList>
            <person name="Li Y."/>
        </authorList>
    </citation>
    <scope>NUCLEOTIDE SEQUENCE [LARGE SCALE GENOMIC DNA]</scope>
    <source>
        <strain evidence="8 9">JCM 16921</strain>
    </source>
</reference>
<feature type="transmembrane region" description="Helical" evidence="7">
    <location>
        <begin position="309"/>
        <end position="328"/>
    </location>
</feature>
<name>A0A7C8BNC7_9MICO</name>
<evidence type="ECO:0000256" key="5">
    <source>
        <dbReference type="ARBA" id="ARBA00023136"/>
    </source>
</evidence>
<dbReference type="PANTHER" id="PTHR30086">
    <property type="entry name" value="ARGININE EXPORTER PROTEIN ARGO"/>
    <property type="match status" value="1"/>
</dbReference>
<organism evidence="8 9">
    <name type="scientific">Pseudoclavibacter caeni</name>
    <dbReference type="NCBI Taxonomy" id="908846"/>
    <lineage>
        <taxon>Bacteria</taxon>
        <taxon>Bacillati</taxon>
        <taxon>Actinomycetota</taxon>
        <taxon>Actinomycetes</taxon>
        <taxon>Micrococcales</taxon>
        <taxon>Microbacteriaceae</taxon>
        <taxon>Pseudoclavibacter</taxon>
    </lineage>
</organism>
<dbReference type="InterPro" id="IPR001123">
    <property type="entry name" value="LeuE-type"/>
</dbReference>
<feature type="transmembrane region" description="Helical" evidence="7">
    <location>
        <begin position="69"/>
        <end position="91"/>
    </location>
</feature>
<evidence type="ECO:0008006" key="10">
    <source>
        <dbReference type="Google" id="ProtNLM"/>
    </source>
</evidence>
<dbReference type="EMBL" id="WBKA01000003">
    <property type="protein sequence ID" value="KAB1632379.1"/>
    <property type="molecule type" value="Genomic_DNA"/>
</dbReference>
<accession>A0A7C8BNC7</accession>
<dbReference type="Proteomes" id="UP000481339">
    <property type="component" value="Unassembled WGS sequence"/>
</dbReference>
<evidence type="ECO:0000256" key="1">
    <source>
        <dbReference type="ARBA" id="ARBA00004651"/>
    </source>
</evidence>
<feature type="region of interest" description="Disordered" evidence="6">
    <location>
        <begin position="206"/>
        <end position="225"/>
    </location>
</feature>
<comment type="subcellular location">
    <subcellularLocation>
        <location evidence="1">Cell membrane</location>
        <topology evidence="1">Multi-pass membrane protein</topology>
    </subcellularLocation>
</comment>
<keyword evidence="2" id="KW-1003">Cell membrane</keyword>
<sequence>MWQNLPFLGVREAISATICGAALPTIMGMDTSQLPAFLVVSLLFVIVPGADWAYILTHATSVREAMASISGLGIGYLAHTLLAAAGLTVALALLPGALPVITVLGAAYLCCLGVQTLRHPADVSLPDVRLPGTATAAETLAEVALGPTSSPAPALAATAVSVDATGAGMRATAPSGMWAPASTLRADAADRTTGAGLAPVVETPRTARPFAGSPRRHPVSGTSARTAESTRGVLLRGIGASGLNPKVVLLFLAIMPQFISPTAPWPLSLQTAALGGIHIVATMLFYTVLALTAVHVLARHPRITRPLSIVSGLLMVLIGLALVAEQAWPLLS</sequence>
<dbReference type="Pfam" id="PF01810">
    <property type="entry name" value="LysE"/>
    <property type="match status" value="2"/>
</dbReference>
<feature type="transmembrane region" description="Helical" evidence="7">
    <location>
        <begin position="34"/>
        <end position="57"/>
    </location>
</feature>
<dbReference type="AlphaFoldDB" id="A0A7C8BNC7"/>